<dbReference type="AlphaFoldDB" id="A0A1W1WEY7"/>
<dbReference type="STRING" id="28034.BFX07_01750"/>
<proteinExistence type="predicted"/>
<dbReference type="OrthoDB" id="115056at2"/>
<sequence length="216" mass="25332">MTEPVQFAIDGVSLVRNAAMPTLQFLIHIRTTPPFERVHAMVLHVQVQIAPRGRSYSEFVQNRLLDVFGSPQRWHETMHNFLWAQTSLSVPRFEHETTTQLPIVCTYDFDVLAVKYLQSLDAGMIPMEFLFSGTLFYHDAQRGVQVQPISWNCEAPFQLPVNIWRQLMAAYYPHQAWIRIDQDLFDRLNLFRSQHEVSTWDDALRLLLDQETERRS</sequence>
<keyword evidence="2" id="KW-1185">Reference proteome</keyword>
<evidence type="ECO:0000313" key="2">
    <source>
        <dbReference type="Proteomes" id="UP000192660"/>
    </source>
</evidence>
<gene>
    <name evidence="1" type="ORF">SAMN00768000_1814</name>
</gene>
<organism evidence="1 2">
    <name type="scientific">Sulfobacillus thermosulfidooxidans (strain DSM 9293 / VKM B-1269 / AT-1)</name>
    <dbReference type="NCBI Taxonomy" id="929705"/>
    <lineage>
        <taxon>Bacteria</taxon>
        <taxon>Bacillati</taxon>
        <taxon>Bacillota</taxon>
        <taxon>Clostridia</taxon>
        <taxon>Eubacteriales</taxon>
        <taxon>Clostridiales Family XVII. Incertae Sedis</taxon>
        <taxon>Sulfobacillus</taxon>
    </lineage>
</organism>
<dbReference type="Pfam" id="PF19562">
    <property type="entry name" value="DUF6084"/>
    <property type="match status" value="1"/>
</dbReference>
<protein>
    <submittedName>
        <fullName evidence="1">Uncharacterized protein</fullName>
    </submittedName>
</protein>
<dbReference type="RefSeq" id="WP_020375850.1">
    <property type="nucleotide sequence ID" value="NZ_FWWY01000001.1"/>
</dbReference>
<reference evidence="2" key="1">
    <citation type="submission" date="2017-04" db="EMBL/GenBank/DDBJ databases">
        <authorList>
            <person name="Varghese N."/>
            <person name="Submissions S."/>
        </authorList>
    </citation>
    <scope>NUCLEOTIDE SEQUENCE [LARGE SCALE GENOMIC DNA]</scope>
    <source>
        <strain evidence="2">DSM 9293</strain>
    </source>
</reference>
<dbReference type="Proteomes" id="UP000192660">
    <property type="component" value="Unassembled WGS sequence"/>
</dbReference>
<evidence type="ECO:0000313" key="1">
    <source>
        <dbReference type="EMBL" id="SMC04739.1"/>
    </source>
</evidence>
<name>A0A1W1WEY7_SULTA</name>
<dbReference type="EMBL" id="FWWY01000001">
    <property type="protein sequence ID" value="SMC04739.1"/>
    <property type="molecule type" value="Genomic_DNA"/>
</dbReference>
<dbReference type="InterPro" id="IPR045730">
    <property type="entry name" value="DUF6084"/>
</dbReference>
<accession>A0A1W1WEY7</accession>